<sequence length="371" mass="38952">MNMAEAFVDLDAVAHNTVLLARAAGTAAVMAVVKADGFGHGAAAVARTALDHGATWLGVTSPAEATALRAAGLTAPMLIWMYPPTETFDDLLHAGVDVSVGSLPALEAVAEAADRTNVVAQVHLKADTGMSRGGAVAEEWPQLMAWARKFELAGLIRIRGLWSHLANAETPGDAGLRRQLRAFEAARQAAVTARLDPTITHLANSAATLQLPQTRFDLVRAGLALYGIEPVPGRTFGLRPAMTVRAQVLLTKRVPAGTGVSYGPDHVTSRETTLALVPLGFADGVPRQSTGRAHVAIHGVRCPVVGRVSMDQIVIDVGDLRVRPGDIAVMLGPGTDGEPTAAEWAQWAGTNPNDILTGIGARIPRRYGPVR</sequence>
<dbReference type="Gene3D" id="3.20.20.10">
    <property type="entry name" value="Alanine racemase"/>
    <property type="match status" value="1"/>
</dbReference>
<feature type="binding site" evidence="4 6">
    <location>
        <position position="132"/>
    </location>
    <ligand>
        <name>substrate</name>
    </ligand>
</feature>
<dbReference type="InterPro" id="IPR009006">
    <property type="entry name" value="Ala_racemase/Decarboxylase_C"/>
</dbReference>
<evidence type="ECO:0000313" key="8">
    <source>
        <dbReference type="EMBL" id="RAK42924.1"/>
    </source>
</evidence>
<protein>
    <recommendedName>
        <fullName evidence="4">Alanine racemase</fullName>
        <ecNumber evidence="4">5.1.1.1</ecNumber>
    </recommendedName>
</protein>
<evidence type="ECO:0000256" key="1">
    <source>
        <dbReference type="ARBA" id="ARBA00001933"/>
    </source>
</evidence>
<dbReference type="PRINTS" id="PR00992">
    <property type="entry name" value="ALARACEMASE"/>
</dbReference>
<dbReference type="PANTHER" id="PTHR30511:SF0">
    <property type="entry name" value="ALANINE RACEMASE, CATABOLIC-RELATED"/>
    <property type="match status" value="1"/>
</dbReference>
<dbReference type="EMBL" id="QLMJ01000001">
    <property type="protein sequence ID" value="RAK42924.1"/>
    <property type="molecule type" value="Genomic_DNA"/>
</dbReference>
<dbReference type="GO" id="GO:0030632">
    <property type="term" value="P:D-alanine biosynthetic process"/>
    <property type="evidence" value="ECO:0007669"/>
    <property type="project" value="UniProtKB-UniRule"/>
</dbReference>
<dbReference type="GO" id="GO:0030170">
    <property type="term" value="F:pyridoxal phosphate binding"/>
    <property type="evidence" value="ECO:0007669"/>
    <property type="project" value="UniProtKB-UniRule"/>
</dbReference>
<dbReference type="SUPFAM" id="SSF51419">
    <property type="entry name" value="PLP-binding barrel"/>
    <property type="match status" value="1"/>
</dbReference>
<accession>A0A327ZNQ1</accession>
<feature type="active site" description="Proton acceptor; specific for D-alanine" evidence="4">
    <location>
        <position position="34"/>
    </location>
</feature>
<dbReference type="Pfam" id="PF00842">
    <property type="entry name" value="Ala_racemase_C"/>
    <property type="match status" value="1"/>
</dbReference>
<dbReference type="InterPro" id="IPR029066">
    <property type="entry name" value="PLP-binding_barrel"/>
</dbReference>
<feature type="binding site" evidence="4 6">
    <location>
        <position position="310"/>
    </location>
    <ligand>
        <name>substrate</name>
    </ligand>
</feature>
<dbReference type="HAMAP" id="MF_01201">
    <property type="entry name" value="Ala_racemase"/>
    <property type="match status" value="1"/>
</dbReference>
<comment type="caution">
    <text evidence="8">The sequence shown here is derived from an EMBL/GenBank/DDBJ whole genome shotgun (WGS) entry which is preliminary data.</text>
</comment>
<dbReference type="FunFam" id="3.20.20.10:FF:000002">
    <property type="entry name" value="Alanine racemase"/>
    <property type="match status" value="1"/>
</dbReference>
<keyword evidence="3 4" id="KW-0413">Isomerase</keyword>
<evidence type="ECO:0000256" key="6">
    <source>
        <dbReference type="PIRSR" id="PIRSR600821-52"/>
    </source>
</evidence>
<dbReference type="AlphaFoldDB" id="A0A327ZNQ1"/>
<feature type="modified residue" description="N6-(pyridoxal phosphate)lysine" evidence="4 5">
    <location>
        <position position="34"/>
    </location>
</feature>
<keyword evidence="9" id="KW-1185">Reference proteome</keyword>
<dbReference type="InterPro" id="IPR001608">
    <property type="entry name" value="Ala_racemase_N"/>
</dbReference>
<comment type="catalytic activity">
    <reaction evidence="4">
        <text>L-alanine = D-alanine</text>
        <dbReference type="Rhea" id="RHEA:20249"/>
        <dbReference type="ChEBI" id="CHEBI:57416"/>
        <dbReference type="ChEBI" id="CHEBI:57972"/>
        <dbReference type="EC" id="5.1.1.1"/>
    </reaction>
</comment>
<reference evidence="8 9" key="1">
    <citation type="submission" date="2018-06" db="EMBL/GenBank/DDBJ databases">
        <title>Genomic Encyclopedia of Type Strains, Phase III (KMG-III): the genomes of soil and plant-associated and newly described type strains.</title>
        <authorList>
            <person name="Whitman W."/>
        </authorList>
    </citation>
    <scope>NUCLEOTIDE SEQUENCE [LARGE SCALE GENOMIC DNA]</scope>
    <source>
        <strain evidence="8 9">CGMCC 4.7090</strain>
    </source>
</reference>
<comment type="similarity">
    <text evidence="4">Belongs to the alanine racemase family.</text>
</comment>
<gene>
    <name evidence="8" type="ORF">B0I29_10154</name>
</gene>
<evidence type="ECO:0000256" key="2">
    <source>
        <dbReference type="ARBA" id="ARBA00022898"/>
    </source>
</evidence>
<dbReference type="EC" id="5.1.1.1" evidence="4"/>
<dbReference type="RefSeq" id="WP_220091243.1">
    <property type="nucleotide sequence ID" value="NZ_JACHWI010000001.1"/>
</dbReference>
<evidence type="ECO:0000313" key="9">
    <source>
        <dbReference type="Proteomes" id="UP000249341"/>
    </source>
</evidence>
<dbReference type="InterPro" id="IPR000821">
    <property type="entry name" value="Ala_racemase"/>
</dbReference>
<evidence type="ECO:0000256" key="5">
    <source>
        <dbReference type="PIRSR" id="PIRSR600821-50"/>
    </source>
</evidence>
<proteinExistence type="inferred from homology"/>
<evidence type="ECO:0000256" key="4">
    <source>
        <dbReference type="HAMAP-Rule" id="MF_01201"/>
    </source>
</evidence>
<dbReference type="CDD" id="cd00430">
    <property type="entry name" value="PLPDE_III_AR"/>
    <property type="match status" value="1"/>
</dbReference>
<dbReference type="UniPathway" id="UPA00042">
    <property type="reaction ID" value="UER00497"/>
</dbReference>
<comment type="cofactor">
    <cofactor evidence="1 4 5">
        <name>pyridoxal 5'-phosphate</name>
        <dbReference type="ChEBI" id="CHEBI:597326"/>
    </cofactor>
</comment>
<dbReference type="NCBIfam" id="TIGR00492">
    <property type="entry name" value="alr"/>
    <property type="match status" value="1"/>
</dbReference>
<comment type="pathway">
    <text evidence="4">Amino-acid biosynthesis; D-alanine biosynthesis; D-alanine from L-alanine: step 1/1.</text>
</comment>
<keyword evidence="2 4" id="KW-0663">Pyridoxal phosphate</keyword>
<dbReference type="GO" id="GO:0005829">
    <property type="term" value="C:cytosol"/>
    <property type="evidence" value="ECO:0007669"/>
    <property type="project" value="TreeGrafter"/>
</dbReference>
<dbReference type="Gene3D" id="2.40.37.10">
    <property type="entry name" value="Lyase, Ornithine Decarboxylase, Chain A, domain 1"/>
    <property type="match status" value="1"/>
</dbReference>
<dbReference type="Proteomes" id="UP000249341">
    <property type="component" value="Unassembled WGS sequence"/>
</dbReference>
<dbReference type="GO" id="GO:0009252">
    <property type="term" value="P:peptidoglycan biosynthetic process"/>
    <property type="evidence" value="ECO:0007669"/>
    <property type="project" value="TreeGrafter"/>
</dbReference>
<dbReference type="PANTHER" id="PTHR30511">
    <property type="entry name" value="ALANINE RACEMASE"/>
    <property type="match status" value="1"/>
</dbReference>
<evidence type="ECO:0000256" key="3">
    <source>
        <dbReference type="ARBA" id="ARBA00023235"/>
    </source>
</evidence>
<feature type="domain" description="Alanine racemase C-terminal" evidence="7">
    <location>
        <begin position="241"/>
        <end position="368"/>
    </location>
</feature>
<dbReference type="SUPFAM" id="SSF50621">
    <property type="entry name" value="Alanine racemase C-terminal domain-like"/>
    <property type="match status" value="1"/>
</dbReference>
<dbReference type="GO" id="GO:0008784">
    <property type="term" value="F:alanine racemase activity"/>
    <property type="evidence" value="ECO:0007669"/>
    <property type="project" value="UniProtKB-UniRule"/>
</dbReference>
<dbReference type="Pfam" id="PF01168">
    <property type="entry name" value="Ala_racemase_N"/>
    <property type="match status" value="1"/>
</dbReference>
<comment type="function">
    <text evidence="4">Catalyzes the interconversion of L-alanine and D-alanine. May also act on other amino acids.</text>
</comment>
<name>A0A327ZNQ1_9ACTN</name>
<organism evidence="8 9">
    <name type="scientific">Actinoplanes lutulentus</name>
    <dbReference type="NCBI Taxonomy" id="1287878"/>
    <lineage>
        <taxon>Bacteria</taxon>
        <taxon>Bacillati</taxon>
        <taxon>Actinomycetota</taxon>
        <taxon>Actinomycetes</taxon>
        <taxon>Micromonosporales</taxon>
        <taxon>Micromonosporaceae</taxon>
        <taxon>Actinoplanes</taxon>
    </lineage>
</organism>
<feature type="active site" description="Proton acceptor; specific for L-alanine" evidence="4">
    <location>
        <position position="262"/>
    </location>
</feature>
<dbReference type="InterPro" id="IPR011079">
    <property type="entry name" value="Ala_racemase_C"/>
</dbReference>
<dbReference type="SMART" id="SM01005">
    <property type="entry name" value="Ala_racemase_C"/>
    <property type="match status" value="1"/>
</dbReference>
<evidence type="ECO:0000259" key="7">
    <source>
        <dbReference type="SMART" id="SM01005"/>
    </source>
</evidence>